<gene>
    <name evidence="2" type="ORF">G3M58_20440</name>
</gene>
<dbReference type="AlphaFoldDB" id="A0A6G3WTF2"/>
<feature type="compositionally biased region" description="Low complexity" evidence="1">
    <location>
        <begin position="1"/>
        <end position="10"/>
    </location>
</feature>
<reference evidence="2" key="1">
    <citation type="submission" date="2020-01" db="EMBL/GenBank/DDBJ databases">
        <title>Insect and environment-associated Actinomycetes.</title>
        <authorList>
            <person name="Currrie C."/>
            <person name="Chevrette M."/>
            <person name="Carlson C."/>
            <person name="Stubbendieck R."/>
            <person name="Wendt-Pienkowski E."/>
        </authorList>
    </citation>
    <scope>NUCLEOTIDE SEQUENCE</scope>
    <source>
        <strain evidence="2">SID7499</strain>
    </source>
</reference>
<sequence length="60" mass="6401">MQTRTVTTTTEPIAAIPAQNRSLHHPETTAGPPGYAPEAVMVEATHLPDLPEPRNRADSG</sequence>
<comment type="caution">
    <text evidence="2">The sequence shown here is derived from an EMBL/GenBank/DDBJ whole genome shotgun (WGS) entry which is preliminary data.</text>
</comment>
<protein>
    <submittedName>
        <fullName evidence="2">RNA polymerase subunit sigma-70</fullName>
    </submittedName>
</protein>
<feature type="compositionally biased region" description="Basic and acidic residues" evidence="1">
    <location>
        <begin position="49"/>
        <end position="60"/>
    </location>
</feature>
<dbReference type="EMBL" id="JAAGMN010001986">
    <property type="protein sequence ID" value="NEE08809.1"/>
    <property type="molecule type" value="Genomic_DNA"/>
</dbReference>
<organism evidence="2">
    <name type="scientific">Streptomyces sp. SID7499</name>
    <dbReference type="NCBI Taxonomy" id="2706086"/>
    <lineage>
        <taxon>Bacteria</taxon>
        <taxon>Bacillati</taxon>
        <taxon>Actinomycetota</taxon>
        <taxon>Actinomycetes</taxon>
        <taxon>Kitasatosporales</taxon>
        <taxon>Streptomycetaceae</taxon>
        <taxon>Streptomyces</taxon>
    </lineage>
</organism>
<feature type="region of interest" description="Disordered" evidence="1">
    <location>
        <begin position="1"/>
        <end position="60"/>
    </location>
</feature>
<proteinExistence type="predicted"/>
<evidence type="ECO:0000313" key="2">
    <source>
        <dbReference type="EMBL" id="NEE08809.1"/>
    </source>
</evidence>
<feature type="non-terminal residue" evidence="2">
    <location>
        <position position="60"/>
    </location>
</feature>
<evidence type="ECO:0000256" key="1">
    <source>
        <dbReference type="SAM" id="MobiDB-lite"/>
    </source>
</evidence>
<accession>A0A6G3WTF2</accession>
<name>A0A6G3WTF2_9ACTN</name>